<evidence type="ECO:0000313" key="3">
    <source>
        <dbReference type="Proteomes" id="UP000266183"/>
    </source>
</evidence>
<name>A0A385SLU9_9BACT</name>
<dbReference type="InterPro" id="IPR052509">
    <property type="entry name" value="Metal_resp_DNA-bind_regulator"/>
</dbReference>
<dbReference type="PANTHER" id="PTHR33169">
    <property type="entry name" value="PADR-FAMILY TRANSCRIPTIONAL REGULATOR"/>
    <property type="match status" value="1"/>
</dbReference>
<dbReference type="Gene3D" id="1.10.10.10">
    <property type="entry name" value="Winged helix-like DNA-binding domain superfamily/Winged helix DNA-binding domain"/>
    <property type="match status" value="1"/>
</dbReference>
<organism evidence="2 3">
    <name type="scientific">Chryseolinea soli</name>
    <dbReference type="NCBI Taxonomy" id="2321403"/>
    <lineage>
        <taxon>Bacteria</taxon>
        <taxon>Pseudomonadati</taxon>
        <taxon>Bacteroidota</taxon>
        <taxon>Cytophagia</taxon>
        <taxon>Cytophagales</taxon>
        <taxon>Fulvivirgaceae</taxon>
        <taxon>Chryseolinea</taxon>
    </lineage>
</organism>
<dbReference type="Proteomes" id="UP000266183">
    <property type="component" value="Chromosome"/>
</dbReference>
<gene>
    <name evidence="2" type="ORF">D4L85_20020</name>
</gene>
<reference evidence="3" key="1">
    <citation type="submission" date="2018-09" db="EMBL/GenBank/DDBJ databases">
        <title>Chryseolinea sp. KIS68-18 isolated from soil.</title>
        <authorList>
            <person name="Weon H.-Y."/>
            <person name="Kwon S.-W."/>
            <person name="Lee S.A."/>
        </authorList>
    </citation>
    <scope>NUCLEOTIDE SEQUENCE [LARGE SCALE GENOMIC DNA]</scope>
    <source>
        <strain evidence="3">KIS68-18</strain>
    </source>
</reference>
<dbReference type="OrthoDB" id="981398at2"/>
<evidence type="ECO:0000313" key="2">
    <source>
        <dbReference type="EMBL" id="AYB32723.1"/>
    </source>
</evidence>
<proteinExistence type="predicted"/>
<keyword evidence="3" id="KW-1185">Reference proteome</keyword>
<dbReference type="InterPro" id="IPR005149">
    <property type="entry name" value="Tscrpt_reg_PadR_N"/>
</dbReference>
<sequence length="109" mass="12219">MSSRIYLGELEELILLMVALLNKEAYGVTVAEELKAQANRELSISAIHAVLHRLEEKGFVKSKMGGASTERGGRRKRLFSITAHGRNALEELRDTRNLIWNLIAKTTTL</sequence>
<dbReference type="KEGG" id="chk:D4L85_20020"/>
<accession>A0A385SLU9</accession>
<dbReference type="Pfam" id="PF03551">
    <property type="entry name" value="PadR"/>
    <property type="match status" value="1"/>
</dbReference>
<dbReference type="InterPro" id="IPR036390">
    <property type="entry name" value="WH_DNA-bd_sf"/>
</dbReference>
<dbReference type="EMBL" id="CP032382">
    <property type="protein sequence ID" value="AYB32723.1"/>
    <property type="molecule type" value="Genomic_DNA"/>
</dbReference>
<evidence type="ECO:0000259" key="1">
    <source>
        <dbReference type="Pfam" id="PF03551"/>
    </source>
</evidence>
<dbReference type="PANTHER" id="PTHR33169:SF14">
    <property type="entry name" value="TRANSCRIPTIONAL REGULATOR RV3488"/>
    <property type="match status" value="1"/>
</dbReference>
<dbReference type="AlphaFoldDB" id="A0A385SLU9"/>
<protein>
    <submittedName>
        <fullName evidence="2">PadR family transcriptional regulator</fullName>
    </submittedName>
</protein>
<feature type="domain" description="Transcription regulator PadR N-terminal" evidence="1">
    <location>
        <begin position="20"/>
        <end position="91"/>
    </location>
</feature>
<dbReference type="SUPFAM" id="SSF46785">
    <property type="entry name" value="Winged helix' DNA-binding domain"/>
    <property type="match status" value="1"/>
</dbReference>
<dbReference type="InterPro" id="IPR036388">
    <property type="entry name" value="WH-like_DNA-bd_sf"/>
</dbReference>
<dbReference type="RefSeq" id="WP_119755973.1">
    <property type="nucleotide sequence ID" value="NZ_CP032382.1"/>
</dbReference>